<dbReference type="Proteomes" id="UP001205861">
    <property type="component" value="Unassembled WGS sequence"/>
</dbReference>
<organism evidence="2 3">
    <name type="scientific">Massilia solisilvae</name>
    <dbReference type="NCBI Taxonomy" id="1811225"/>
    <lineage>
        <taxon>Bacteria</taxon>
        <taxon>Pseudomonadati</taxon>
        <taxon>Pseudomonadota</taxon>
        <taxon>Betaproteobacteria</taxon>
        <taxon>Burkholderiales</taxon>
        <taxon>Oxalobacteraceae</taxon>
        <taxon>Telluria group</taxon>
        <taxon>Massilia</taxon>
    </lineage>
</organism>
<dbReference type="Gene3D" id="2.40.10.220">
    <property type="entry name" value="predicted glycosyltransferase like domains"/>
    <property type="match status" value="1"/>
</dbReference>
<dbReference type="RefSeq" id="WP_258856692.1">
    <property type="nucleotide sequence ID" value="NZ_JANUGV010000002.1"/>
</dbReference>
<keyword evidence="3" id="KW-1185">Reference proteome</keyword>
<name>A0ABT2BME9_9BURK</name>
<comment type="caution">
    <text evidence="2">The sequence shown here is derived from an EMBL/GenBank/DDBJ whole genome shotgun (WGS) entry which is preliminary data.</text>
</comment>
<protein>
    <submittedName>
        <fullName evidence="2">PilZ domain-containing protein</fullName>
    </submittedName>
</protein>
<sequence>MLPEQRKSQRKVIKSRAMVALDGNQTVEGRTLDIGTDGMSVGFADPVQAGQGASVRFDVMLDGKPNHVTARAKAVYCIFSQGQFKVGFQFVNLDAASSTIITRFLR</sequence>
<proteinExistence type="predicted"/>
<accession>A0ABT2BME9</accession>
<evidence type="ECO:0000313" key="2">
    <source>
        <dbReference type="EMBL" id="MCS0609048.1"/>
    </source>
</evidence>
<dbReference type="SUPFAM" id="SSF141371">
    <property type="entry name" value="PilZ domain-like"/>
    <property type="match status" value="1"/>
</dbReference>
<evidence type="ECO:0000313" key="3">
    <source>
        <dbReference type="Proteomes" id="UP001205861"/>
    </source>
</evidence>
<feature type="domain" description="PilZ" evidence="1">
    <location>
        <begin position="4"/>
        <end position="105"/>
    </location>
</feature>
<gene>
    <name evidence="2" type="ORF">NX773_12820</name>
</gene>
<dbReference type="InterPro" id="IPR009875">
    <property type="entry name" value="PilZ_domain"/>
</dbReference>
<dbReference type="EMBL" id="JANUGV010000002">
    <property type="protein sequence ID" value="MCS0609048.1"/>
    <property type="molecule type" value="Genomic_DNA"/>
</dbReference>
<dbReference type="Pfam" id="PF07238">
    <property type="entry name" value="PilZ"/>
    <property type="match status" value="1"/>
</dbReference>
<reference evidence="2 3" key="1">
    <citation type="submission" date="2022-08" db="EMBL/GenBank/DDBJ databases">
        <title>Reclassification of Massilia species as members of the genera Telluria, Duganella, Pseudoduganella, Mokoshia gen. nov. and Zemynaea gen. nov. using orthogonal and non-orthogonal genome-based approaches.</title>
        <authorList>
            <person name="Bowman J.P."/>
        </authorList>
    </citation>
    <scope>NUCLEOTIDE SEQUENCE [LARGE SCALE GENOMIC DNA]</scope>
    <source>
        <strain evidence="2 3">JCM 31607</strain>
    </source>
</reference>
<evidence type="ECO:0000259" key="1">
    <source>
        <dbReference type="Pfam" id="PF07238"/>
    </source>
</evidence>